<dbReference type="PROSITE" id="PS50878">
    <property type="entry name" value="RT_POL"/>
    <property type="match status" value="1"/>
</dbReference>
<feature type="region of interest" description="Disordered" evidence="14">
    <location>
        <begin position="443"/>
        <end position="467"/>
    </location>
</feature>
<dbReference type="GO" id="GO:0004523">
    <property type="term" value="F:RNA-DNA hybrid ribonuclease activity"/>
    <property type="evidence" value="ECO:0007669"/>
    <property type="project" value="InterPro"/>
</dbReference>
<evidence type="ECO:0000259" key="15">
    <source>
        <dbReference type="PROSITE" id="PS50158"/>
    </source>
</evidence>
<dbReference type="Pfam" id="PF02160">
    <property type="entry name" value="Peptidase_A3"/>
    <property type="match status" value="1"/>
</dbReference>
<feature type="region of interest" description="Disordered" evidence="14">
    <location>
        <begin position="1720"/>
        <end position="1753"/>
    </location>
</feature>
<keyword evidence="10" id="KW-0695">RNA-directed DNA polymerase</keyword>
<feature type="region of interest" description="Disordered" evidence="14">
    <location>
        <begin position="402"/>
        <end position="427"/>
    </location>
</feature>
<dbReference type="EC" id="2.7.7.49" evidence="1"/>
<keyword evidence="13" id="KW-0479">Metal-binding</keyword>
<dbReference type="PANTHER" id="PTHR33064:SF37">
    <property type="entry name" value="RIBONUCLEASE H"/>
    <property type="match status" value="1"/>
</dbReference>
<keyword evidence="13" id="KW-0862">Zinc</keyword>
<dbReference type="InterPro" id="IPR041373">
    <property type="entry name" value="RT_RNaseH"/>
</dbReference>
<keyword evidence="6" id="KW-0064">Aspartyl protease</keyword>
<feature type="domain" description="RNase H type-1" evidence="17">
    <location>
        <begin position="1516"/>
        <end position="1651"/>
    </location>
</feature>
<keyword evidence="5" id="KW-0540">Nuclease</keyword>
<evidence type="ECO:0000256" key="11">
    <source>
        <dbReference type="ARBA" id="ARBA00023172"/>
    </source>
</evidence>
<feature type="compositionally biased region" description="Polar residues" evidence="14">
    <location>
        <begin position="18"/>
        <end position="27"/>
    </location>
</feature>
<evidence type="ECO:0000256" key="7">
    <source>
        <dbReference type="ARBA" id="ARBA00022759"/>
    </source>
</evidence>
<keyword evidence="2" id="KW-0645">Protease</keyword>
<dbReference type="GO" id="GO:0004190">
    <property type="term" value="F:aspartic-type endopeptidase activity"/>
    <property type="evidence" value="ECO:0007669"/>
    <property type="project" value="UniProtKB-KW"/>
</dbReference>
<dbReference type="Pfam" id="PF17917">
    <property type="entry name" value="RT_RNaseH"/>
    <property type="match status" value="1"/>
</dbReference>
<name>A0A2H4U997_9VIRU</name>
<feature type="compositionally biased region" description="Basic and acidic residues" evidence="14">
    <location>
        <begin position="1720"/>
        <end position="1731"/>
    </location>
</feature>
<dbReference type="Gene3D" id="3.30.70.270">
    <property type="match status" value="2"/>
</dbReference>
<dbReference type="SMART" id="SM00343">
    <property type="entry name" value="ZnF_C2HC"/>
    <property type="match status" value="1"/>
</dbReference>
<dbReference type="PROSITE" id="PS50158">
    <property type="entry name" value="ZF_CCHC"/>
    <property type="match status" value="1"/>
</dbReference>
<evidence type="ECO:0000256" key="3">
    <source>
        <dbReference type="ARBA" id="ARBA00022679"/>
    </source>
</evidence>
<evidence type="ECO:0000256" key="13">
    <source>
        <dbReference type="PROSITE-ProRule" id="PRU00047"/>
    </source>
</evidence>
<dbReference type="KEGG" id="vg:41701577"/>
<dbReference type="InterPro" id="IPR021109">
    <property type="entry name" value="Peptidase_aspartic_dom_sf"/>
</dbReference>
<evidence type="ECO:0000256" key="9">
    <source>
        <dbReference type="ARBA" id="ARBA00022842"/>
    </source>
</evidence>
<dbReference type="EMBL" id="MF642736">
    <property type="protein sequence ID" value="ATZ69530.1"/>
    <property type="molecule type" value="Genomic_DNA"/>
</dbReference>
<proteinExistence type="predicted"/>
<dbReference type="GO" id="GO:0003676">
    <property type="term" value="F:nucleic acid binding"/>
    <property type="evidence" value="ECO:0007669"/>
    <property type="project" value="InterPro"/>
</dbReference>
<dbReference type="PROSITE" id="PS50879">
    <property type="entry name" value="RNASE_H_1"/>
    <property type="match status" value="1"/>
</dbReference>
<dbReference type="SUPFAM" id="SSF56672">
    <property type="entry name" value="DNA/RNA polymerases"/>
    <property type="match status" value="1"/>
</dbReference>
<keyword evidence="13" id="KW-0863">Zinc-finger</keyword>
<dbReference type="InterPro" id="IPR000477">
    <property type="entry name" value="RT_dom"/>
</dbReference>
<comment type="function">
    <text evidence="12">Encodes for at least two polypeptides: protease (PR) and reverse transcriptase (RT). The protease processes the polyprotein in cis. Reverse transcriptase is multifunctional enzyme that converts the viral RNA genome into dsDNA in viral cytoplasmic capsids. This enzyme displays a DNA polymerase activity that can copy either DNA or RNA templates, and a ribonuclease H (RNase H) activity that cleaves the RNA strand of RNA-DNA heteroduplexes in a partially processive 3'- to 5'-endonucleasic mode. Neo-synthesized pregenomic RNA (pgRNA) are encapsidated, and reverse-transcribed inside the nucleocapsid. Partial (+)DNA is synthesized from the (-)DNA template and generates the relaxed circular DNA (RC-DNA) genome. After budding and infection, the RC-DNA migrates in the nucleus, and is converted into a plasmid-like covalently closed circular DNA (cccDNA).</text>
</comment>
<sequence length="1772" mass="204175">MSRTETVLDPVRAPEASISASGVANQEDQIRDYRTSQRRRYNLQRRFGRLTGRRFNRTMESYLNPEEQIRISQQRRADQVPAEVLYNRGDNQTVQHQVYQHYSEERMLVTGDEQREIPFINDQSYQRLRESGLQHIHLGIIFVRIYALHRRNAGVNALIVLRDTRWTDDNGIIGTMEVDLSTGTQLVYMVPDMMLSIHDFRDHFELVIQTHGYENWQDGESNLLVTRSLIGRLTNTSYAGFQYKVQNVTDYLQSNGIQVIQGQPRSIRELEGLPWHIRPSQKQNNSVRVPRTVSFRNRLNGDVSVSFKRYTSQRQPEPIQVDEADRETYSDEEELAAMMTEEETTVKEEDPWAMYEAFGFKAFHGPPIFDEEPNDGGRPIFDDVPTEGSSEFNIEWANPFAAERGGEDSPKNPNSGESEPENQETDYPKLQKTLKEWALMEGTGSSGATSARTPYRLPTEPIMGPASYPPATAIRRDDAGPSIQIGQGVRPPRFRAWNNQQWTLPSAQIKDGALLVLPDNIGLYEDVISRWETVTINTLNERTFENNKSKVQFIENLLGETEKKTWIQWRMYYTDEYEQLINIADDSQNVLSQIRRVFLLEDPAQGSTVEQDRAFKDLERLTCEKSADIFQYLNQFKILAAKSGRMFVSADLTTKLYQKMPPVIGEKMEKEWQRKHPGVDVAVMPKIHFAYQYLAECCKEAHFQRELKDLSFCKEVPIPGYYNKPYKFGLRKAKTYKGKPHDTHIRAFKKKPNKPARAQAVRKCKCYICGREGHFARECRSTNGNMIRKATLDNLDLPDDWDVISVDLNEEDSDGIFSMSEGELSLEVKSTESALMMLGTEGGWRPLVMVSQEQADCKHPWQKNEEILEAKYIRCFFCKIETNKRMRIHCPLCKLTACPMCSSFYLKEKIKPEPVDRRSYQPREKLLQELLIHVDYLQGEVDRLKEEVAYWKDKAQKEDPVQFYEAFEEFLQQEKARKGKGISMEEPQESMKLLEEAFKIQERGPRKIINRLYNLRVEFNVPGVALFNLNGILDTGATSCCCNLQAIPKEALEQLNYKVNFKGVNSQQDACKRIKNGEMKIGENRFRIPLIYALDMNQQDGIQLLIGCNFIRSMQGGLRIEGNTITFYKNVTTIETSQSTEIIQLNEVTEEYFLIKEMVHYNEGKTLEAFRMKFGGILESLAKEGFVGLNPLQHWAKNGIKCKLDIINPSLTIQDKPLKHVTPAMIQSFQKHIKELLDLQVIRPSKSRHRTMAMIVASGTSIDKDGKEVKGKERMVFNYRSLNDNTHKDQYSLPGINTILKKIGEAKVFSKFDLKSGFHQILMDEESIEWTAFTAPSELYEWLVMPFGLKNAPAIFQRKMDFCFKGTEDFIAVYIDDILVFSRSIEEHAKHLEKLIQIIQKNGLVLSPTKMKVASPTIEFLGVIIDRGRIQLQPNIISKIVDFDQKQFADKKGLRSWLGVLNYARSFIPNMGPLLGPLYEKTSPHGDKRMKDSDWELIRKIKKIVQNLPPLQLAPERCHVVIETDGCMEGWGGICKWKPSEMDPQKDERICAYASGKFANLKSSIDAELEAAINSLEAFKIHYLDKKKITLRTDCQAIISFYNKSAQNKPSRVRWLKFVDFLTGTGVEVNIEHITGKLNNLADHLSRLVLLLVSRGEPEEDSKLCQLEEVIQEVVQKPTKEAQQMTQTLVSVLLKNYGSYSSHQSLSLCQRICPTEEDSLKSRKEQRKEPRQQWNQPYLNTKGYFPSEEKQPDSWPLMITRGETYYHSGWKR</sequence>
<dbReference type="GeneID" id="41701577"/>
<dbReference type="CDD" id="cd01647">
    <property type="entry name" value="RT_LTR"/>
    <property type="match status" value="1"/>
</dbReference>
<dbReference type="InterPro" id="IPR002156">
    <property type="entry name" value="RNaseH_domain"/>
</dbReference>
<reference evidence="18" key="1">
    <citation type="journal article" date="2017" name="Virus Res.">
        <title>Next generation sequencing elucidates cacao badnavirus diversity and reveals the existence of more than ten viral species.</title>
        <authorList>
            <person name="Muller E."/>
            <person name="Ravel S."/>
            <person name="Agret C."/>
            <person name="Abrokwah F."/>
            <person name="Dzahini-Obiatey H."/>
            <person name="Galyuon I."/>
            <person name="Kouakou K."/>
            <person name="Jeyaseelan E.C."/>
            <person name="Allainguillaume J."/>
            <person name="Wetten A."/>
        </authorList>
    </citation>
    <scope>NUCLEOTIDE SEQUENCE [LARGE SCALE GENOMIC DNA]</scope>
    <source>
        <strain evidence="18">A</strain>
    </source>
</reference>
<evidence type="ECO:0000256" key="2">
    <source>
        <dbReference type="ARBA" id="ARBA00022670"/>
    </source>
</evidence>
<evidence type="ECO:0000256" key="6">
    <source>
        <dbReference type="ARBA" id="ARBA00022750"/>
    </source>
</evidence>
<dbReference type="InterPro" id="IPR000588">
    <property type="entry name" value="Pept_A3A"/>
</dbReference>
<feature type="region of interest" description="Disordered" evidence="14">
    <location>
        <begin position="1"/>
        <end position="28"/>
    </location>
</feature>
<keyword evidence="3" id="KW-0808">Transferase</keyword>
<dbReference type="Pfam" id="PF00098">
    <property type="entry name" value="zf-CCHC"/>
    <property type="match status" value="1"/>
</dbReference>
<accession>A0A2H4U997</accession>
<dbReference type="InterPro" id="IPR036875">
    <property type="entry name" value="Znf_CCHC_sf"/>
</dbReference>
<keyword evidence="9" id="KW-0460">Magnesium</keyword>
<protein>
    <recommendedName>
        <fullName evidence="1">RNA-directed DNA polymerase</fullName>
        <ecNumber evidence="1">2.7.7.49</ecNumber>
    </recommendedName>
</protein>
<dbReference type="GO" id="GO:0006310">
    <property type="term" value="P:DNA recombination"/>
    <property type="evidence" value="ECO:0007669"/>
    <property type="project" value="UniProtKB-KW"/>
</dbReference>
<dbReference type="InterPro" id="IPR051320">
    <property type="entry name" value="Viral_Replic_Matur_Polypro"/>
</dbReference>
<dbReference type="Proteomes" id="UP000289729">
    <property type="component" value="Segment"/>
</dbReference>
<keyword evidence="19" id="KW-1185">Reference proteome</keyword>
<dbReference type="Gene3D" id="3.10.10.10">
    <property type="entry name" value="HIV Type 1 Reverse Transcriptase, subunit A, domain 1"/>
    <property type="match status" value="1"/>
</dbReference>
<dbReference type="InterPro" id="IPR001878">
    <property type="entry name" value="Znf_CCHC"/>
</dbReference>
<dbReference type="GO" id="GO:0006508">
    <property type="term" value="P:proteolysis"/>
    <property type="evidence" value="ECO:0007669"/>
    <property type="project" value="UniProtKB-KW"/>
</dbReference>
<keyword evidence="7" id="KW-0255">Endonuclease</keyword>
<dbReference type="SUPFAM" id="SSF57756">
    <property type="entry name" value="Retrovirus zinc finger-like domains"/>
    <property type="match status" value="1"/>
</dbReference>
<feature type="domain" description="Reverse transcriptase" evidence="16">
    <location>
        <begin position="1243"/>
        <end position="1425"/>
    </location>
</feature>
<dbReference type="InterPro" id="IPR043502">
    <property type="entry name" value="DNA/RNA_pol_sf"/>
</dbReference>
<evidence type="ECO:0000256" key="1">
    <source>
        <dbReference type="ARBA" id="ARBA00012493"/>
    </source>
</evidence>
<organism evidence="18">
    <name type="scientific">Cacao bacilliform Sri Lanka virus</name>
    <dbReference type="NCBI Taxonomy" id="2056878"/>
    <lineage>
        <taxon>Viruses</taxon>
        <taxon>Riboviria</taxon>
        <taxon>Pararnavirae</taxon>
        <taxon>Artverviricota</taxon>
        <taxon>Revtraviricetes</taxon>
        <taxon>Ortervirales</taxon>
        <taxon>Caulimoviridae</taxon>
        <taxon>Badnavirus</taxon>
        <taxon>Badnavirus theobromae</taxon>
    </lineage>
</organism>
<dbReference type="GO" id="GO:0008270">
    <property type="term" value="F:zinc ion binding"/>
    <property type="evidence" value="ECO:0007669"/>
    <property type="project" value="UniProtKB-KW"/>
</dbReference>
<keyword evidence="11" id="KW-0233">DNA recombination</keyword>
<dbReference type="InterPro" id="IPR043128">
    <property type="entry name" value="Rev_trsase/Diguanyl_cyclase"/>
</dbReference>
<evidence type="ECO:0000259" key="17">
    <source>
        <dbReference type="PROSITE" id="PS50879"/>
    </source>
</evidence>
<dbReference type="RefSeq" id="YP_009553548.1">
    <property type="nucleotide sequence ID" value="NC_040809.1"/>
</dbReference>
<dbReference type="Gene3D" id="2.40.70.10">
    <property type="entry name" value="Acid Proteases"/>
    <property type="match status" value="1"/>
</dbReference>
<evidence type="ECO:0000256" key="14">
    <source>
        <dbReference type="SAM" id="MobiDB-lite"/>
    </source>
</evidence>
<evidence type="ECO:0000256" key="12">
    <source>
        <dbReference type="ARBA" id="ARBA00025678"/>
    </source>
</evidence>
<evidence type="ECO:0000256" key="10">
    <source>
        <dbReference type="ARBA" id="ARBA00022918"/>
    </source>
</evidence>
<evidence type="ECO:0000256" key="8">
    <source>
        <dbReference type="ARBA" id="ARBA00022801"/>
    </source>
</evidence>
<evidence type="ECO:0000313" key="18">
    <source>
        <dbReference type="EMBL" id="ATZ69530.1"/>
    </source>
</evidence>
<dbReference type="PANTHER" id="PTHR33064">
    <property type="entry name" value="POL PROTEIN"/>
    <property type="match status" value="1"/>
</dbReference>
<dbReference type="Pfam" id="PF22909">
    <property type="entry name" value="Caulimovir_coat_dom"/>
    <property type="match status" value="1"/>
</dbReference>
<dbReference type="InterPro" id="IPR036397">
    <property type="entry name" value="RNaseH_sf"/>
</dbReference>
<keyword evidence="4" id="KW-0548">Nucleotidyltransferase</keyword>
<evidence type="ECO:0000313" key="19">
    <source>
        <dbReference type="Proteomes" id="UP000289729"/>
    </source>
</evidence>
<evidence type="ECO:0000256" key="5">
    <source>
        <dbReference type="ARBA" id="ARBA00022722"/>
    </source>
</evidence>
<evidence type="ECO:0000256" key="4">
    <source>
        <dbReference type="ARBA" id="ARBA00022695"/>
    </source>
</evidence>
<feature type="domain" description="CCHC-type" evidence="15">
    <location>
        <begin position="765"/>
        <end position="781"/>
    </location>
</feature>
<dbReference type="Pfam" id="PF00078">
    <property type="entry name" value="RVT_1"/>
    <property type="match status" value="1"/>
</dbReference>
<dbReference type="Gene3D" id="3.30.420.10">
    <property type="entry name" value="Ribonuclease H-like superfamily/Ribonuclease H"/>
    <property type="match status" value="1"/>
</dbReference>
<keyword evidence="8" id="KW-0378">Hydrolase</keyword>
<dbReference type="GO" id="GO:0003964">
    <property type="term" value="F:RNA-directed DNA polymerase activity"/>
    <property type="evidence" value="ECO:0007669"/>
    <property type="project" value="UniProtKB-KW"/>
</dbReference>
<evidence type="ECO:0000259" key="16">
    <source>
        <dbReference type="PROSITE" id="PS50878"/>
    </source>
</evidence>